<dbReference type="GO" id="GO:0015628">
    <property type="term" value="P:protein secretion by the type II secretion system"/>
    <property type="evidence" value="ECO:0007669"/>
    <property type="project" value="InterPro"/>
</dbReference>
<dbReference type="InterPro" id="IPR045584">
    <property type="entry name" value="Pilin-like"/>
</dbReference>
<comment type="caution">
    <text evidence="2">The sequence shown here is derived from an EMBL/GenBank/DDBJ whole genome shotgun (WGS) entry which is preliminary data.</text>
</comment>
<organism evidence="2 3">
    <name type="scientific">Campylobacter gracilis RM3268</name>
    <dbReference type="NCBI Taxonomy" id="553220"/>
    <lineage>
        <taxon>Bacteria</taxon>
        <taxon>Pseudomonadati</taxon>
        <taxon>Campylobacterota</taxon>
        <taxon>Epsilonproteobacteria</taxon>
        <taxon>Campylobacterales</taxon>
        <taxon>Campylobacteraceae</taxon>
        <taxon>Campylobacter</taxon>
    </lineage>
</organism>
<gene>
    <name evidence="2" type="ORF">CAMGR0001_1459</name>
</gene>
<sequence>MKNLKAFTMIELVFVIVVLGILAGIAVPRLAATRDDATIAKMRGDIAAIRSGLSLVRSENMMRGVTTWPALEGSDNATLFEGVLQQPIYPMRDGGRNGWTLVTNGNANATSTYIARVAGKRTTFDYYPTSALATAAGRNVGSFDCDHKDELCQSLAQ</sequence>
<reference evidence="2 3" key="1">
    <citation type="submission" date="2009-07" db="EMBL/GenBank/DDBJ databases">
        <authorList>
            <person name="Madupu R."/>
            <person name="Sebastian Y."/>
            <person name="Durkin A.S."/>
            <person name="Torralba M."/>
            <person name="Methe B."/>
            <person name="Sutton G.G."/>
            <person name="Strausberg R.L."/>
            <person name="Nelson K.E."/>
        </authorList>
    </citation>
    <scope>NUCLEOTIDE SEQUENCE [LARGE SCALE GENOMIC DNA]</scope>
    <source>
        <strain evidence="2 3">RM3268</strain>
    </source>
</reference>
<protein>
    <submittedName>
        <fullName evidence="2">Prepilin-type cleavage/methylation N-terminal domain protein</fullName>
    </submittedName>
</protein>
<keyword evidence="3" id="KW-1185">Reference proteome</keyword>
<dbReference type="InterPro" id="IPR012902">
    <property type="entry name" value="N_methyl_site"/>
</dbReference>
<dbReference type="Pfam" id="PF07963">
    <property type="entry name" value="N_methyl"/>
    <property type="match status" value="1"/>
</dbReference>
<dbReference type="OrthoDB" id="5349145at2"/>
<proteinExistence type="predicted"/>
<dbReference type="NCBIfam" id="TIGR02532">
    <property type="entry name" value="IV_pilin_GFxxxE"/>
    <property type="match status" value="1"/>
</dbReference>
<dbReference type="eggNOG" id="COG2165">
    <property type="taxonomic scope" value="Bacteria"/>
</dbReference>
<name>C8PJQ9_9BACT</name>
<keyword evidence="1" id="KW-0488">Methylation</keyword>
<dbReference type="GO" id="GO:0015627">
    <property type="term" value="C:type II protein secretion system complex"/>
    <property type="evidence" value="ECO:0007669"/>
    <property type="project" value="InterPro"/>
</dbReference>
<evidence type="ECO:0000313" key="2">
    <source>
        <dbReference type="EMBL" id="EEV17164.1"/>
    </source>
</evidence>
<dbReference type="RefSeq" id="WP_005872177.1">
    <property type="nucleotide sequence ID" value="NZ_ACYG01000027.1"/>
</dbReference>
<dbReference type="Proteomes" id="UP000005709">
    <property type="component" value="Unassembled WGS sequence"/>
</dbReference>
<dbReference type="EMBL" id="ACYG01000027">
    <property type="protein sequence ID" value="EEV17164.1"/>
    <property type="molecule type" value="Genomic_DNA"/>
</dbReference>
<dbReference type="InterPro" id="IPR000983">
    <property type="entry name" value="Bac_GSPG_pilin"/>
</dbReference>
<dbReference type="AlphaFoldDB" id="C8PJQ9"/>
<evidence type="ECO:0000256" key="1">
    <source>
        <dbReference type="ARBA" id="ARBA00022481"/>
    </source>
</evidence>
<dbReference type="SUPFAM" id="SSF54523">
    <property type="entry name" value="Pili subunits"/>
    <property type="match status" value="1"/>
</dbReference>
<dbReference type="Gene3D" id="3.30.700.10">
    <property type="entry name" value="Glycoprotein, Type 4 Pilin"/>
    <property type="match status" value="1"/>
</dbReference>
<evidence type="ECO:0000313" key="3">
    <source>
        <dbReference type="Proteomes" id="UP000005709"/>
    </source>
</evidence>
<dbReference type="PRINTS" id="PR00813">
    <property type="entry name" value="BCTERIALGSPG"/>
</dbReference>
<dbReference type="STRING" id="824.CGRAC_0770"/>
<accession>C8PJQ9</accession>